<gene>
    <name evidence="17" type="primary">LOC102193029</name>
</gene>
<comment type="similarity">
    <text evidence="13">Belongs to the G-protein coupled receptor 1 family.</text>
</comment>
<dbReference type="GO" id="GO:0004984">
    <property type="term" value="F:olfactory receptor activity"/>
    <property type="evidence" value="ECO:0007669"/>
    <property type="project" value="InterPro"/>
</dbReference>
<evidence type="ECO:0000256" key="1">
    <source>
        <dbReference type="ARBA" id="ARBA00004651"/>
    </source>
</evidence>
<dbReference type="RefSeq" id="XP_013769328.1">
    <property type="nucleotide sequence ID" value="XM_013913874.1"/>
</dbReference>
<dbReference type="GeneID" id="102193029"/>
<keyword evidence="6 14" id="KW-1133">Transmembrane helix</keyword>
<evidence type="ECO:0000256" key="3">
    <source>
        <dbReference type="ARBA" id="ARBA00022606"/>
    </source>
</evidence>
<keyword evidence="7 13" id="KW-0297">G-protein coupled receptor</keyword>
<evidence type="ECO:0000256" key="13">
    <source>
        <dbReference type="RuleBase" id="RU000688"/>
    </source>
</evidence>
<keyword evidence="5" id="KW-0552">Olfaction</keyword>
<feature type="transmembrane region" description="Helical" evidence="14">
    <location>
        <begin position="236"/>
        <end position="257"/>
    </location>
</feature>
<keyword evidence="16" id="KW-1185">Reference proteome</keyword>
<dbReference type="InterPro" id="IPR000276">
    <property type="entry name" value="GPCR_Rhodpsn"/>
</dbReference>
<feature type="transmembrane region" description="Helical" evidence="14">
    <location>
        <begin position="57"/>
        <end position="76"/>
    </location>
</feature>
<dbReference type="PANTHER" id="PTHR26451:SF847">
    <property type="entry name" value="ODORANT RECEPTOR-RELATED"/>
    <property type="match status" value="1"/>
</dbReference>
<evidence type="ECO:0000256" key="6">
    <source>
        <dbReference type="ARBA" id="ARBA00022989"/>
    </source>
</evidence>
<feature type="transmembrane region" description="Helical" evidence="14">
    <location>
        <begin position="139"/>
        <end position="161"/>
    </location>
</feature>
<dbReference type="FunFam" id="1.20.1070.10:FF:000024">
    <property type="entry name" value="Olfactory receptor"/>
    <property type="match status" value="1"/>
</dbReference>
<keyword evidence="8 14" id="KW-0472">Membrane</keyword>
<evidence type="ECO:0000313" key="17">
    <source>
        <dbReference type="RefSeq" id="XP_013769328.1"/>
    </source>
</evidence>
<reference evidence="17" key="1">
    <citation type="submission" date="2025-08" db="UniProtKB">
        <authorList>
            <consortium name="RefSeq"/>
        </authorList>
    </citation>
    <scope>IDENTIFICATION</scope>
</reference>
<keyword evidence="3" id="KW-0716">Sensory transduction</keyword>
<evidence type="ECO:0000256" key="11">
    <source>
        <dbReference type="ARBA" id="ARBA00023180"/>
    </source>
</evidence>
<feature type="domain" description="G-protein coupled receptors family 1 profile" evidence="15">
    <location>
        <begin position="39"/>
        <end position="287"/>
    </location>
</feature>
<dbReference type="PANTHER" id="PTHR26451">
    <property type="entry name" value="G_PROTEIN_RECEP_F1_2 DOMAIN-CONTAINING PROTEIN"/>
    <property type="match status" value="1"/>
</dbReference>
<feature type="transmembrane region" description="Helical" evidence="14">
    <location>
        <begin position="23"/>
        <end position="48"/>
    </location>
</feature>
<evidence type="ECO:0000256" key="9">
    <source>
        <dbReference type="ARBA" id="ARBA00023157"/>
    </source>
</evidence>
<dbReference type="PROSITE" id="PS50262">
    <property type="entry name" value="G_PROTEIN_RECEP_F1_2"/>
    <property type="match status" value="1"/>
</dbReference>
<name>A0A9Y6JG89_9CICH</name>
<proteinExistence type="inferred from homology"/>
<keyword evidence="4 13" id="KW-0812">Transmembrane</keyword>
<evidence type="ECO:0000256" key="12">
    <source>
        <dbReference type="ARBA" id="ARBA00023224"/>
    </source>
</evidence>
<evidence type="ECO:0000259" key="15">
    <source>
        <dbReference type="PROSITE" id="PS50262"/>
    </source>
</evidence>
<accession>A0A9Y6JG89</accession>
<keyword evidence="11" id="KW-0325">Glycoprotein</keyword>
<evidence type="ECO:0000256" key="2">
    <source>
        <dbReference type="ARBA" id="ARBA00022475"/>
    </source>
</evidence>
<evidence type="ECO:0000256" key="8">
    <source>
        <dbReference type="ARBA" id="ARBA00023136"/>
    </source>
</evidence>
<evidence type="ECO:0000256" key="14">
    <source>
        <dbReference type="SAM" id="Phobius"/>
    </source>
</evidence>
<organism evidence="16 17">
    <name type="scientific">Pundamilia nyererei</name>
    <dbReference type="NCBI Taxonomy" id="303518"/>
    <lineage>
        <taxon>Eukaryota</taxon>
        <taxon>Metazoa</taxon>
        <taxon>Chordata</taxon>
        <taxon>Craniata</taxon>
        <taxon>Vertebrata</taxon>
        <taxon>Euteleostomi</taxon>
        <taxon>Actinopterygii</taxon>
        <taxon>Neopterygii</taxon>
        <taxon>Teleostei</taxon>
        <taxon>Neoteleostei</taxon>
        <taxon>Acanthomorphata</taxon>
        <taxon>Ovalentaria</taxon>
        <taxon>Cichlomorphae</taxon>
        <taxon>Cichliformes</taxon>
        <taxon>Cichlidae</taxon>
        <taxon>African cichlids</taxon>
        <taxon>Pseudocrenilabrinae</taxon>
        <taxon>Haplochromini</taxon>
        <taxon>Pundamilia</taxon>
    </lineage>
</organism>
<dbReference type="PRINTS" id="PR00245">
    <property type="entry name" value="OLFACTORYR"/>
</dbReference>
<dbReference type="GO" id="GO:0005886">
    <property type="term" value="C:plasma membrane"/>
    <property type="evidence" value="ECO:0007669"/>
    <property type="project" value="UniProtKB-SubCell"/>
</dbReference>
<dbReference type="GO" id="GO:0005549">
    <property type="term" value="F:odorant binding"/>
    <property type="evidence" value="ECO:0007669"/>
    <property type="project" value="TreeGrafter"/>
</dbReference>
<dbReference type="InterPro" id="IPR017452">
    <property type="entry name" value="GPCR_Rhodpsn_7TM"/>
</dbReference>
<evidence type="ECO:0000256" key="7">
    <source>
        <dbReference type="ARBA" id="ARBA00023040"/>
    </source>
</evidence>
<dbReference type="Gene3D" id="1.20.1070.10">
    <property type="entry name" value="Rhodopsin 7-helix transmembrane proteins"/>
    <property type="match status" value="1"/>
</dbReference>
<feature type="transmembrane region" description="Helical" evidence="14">
    <location>
        <begin position="191"/>
        <end position="215"/>
    </location>
</feature>
<keyword evidence="2" id="KW-1003">Cell membrane</keyword>
<feature type="transmembrane region" description="Helical" evidence="14">
    <location>
        <begin position="96"/>
        <end position="118"/>
    </location>
</feature>
<keyword evidence="10 13" id="KW-0675">Receptor</keyword>
<dbReference type="Pfam" id="PF13853">
    <property type="entry name" value="7tm_4"/>
    <property type="match status" value="1"/>
</dbReference>
<dbReference type="GO" id="GO:0004930">
    <property type="term" value="F:G protein-coupled receptor activity"/>
    <property type="evidence" value="ECO:0007669"/>
    <property type="project" value="UniProtKB-KW"/>
</dbReference>
<comment type="subcellular location">
    <subcellularLocation>
        <location evidence="1">Cell membrane</location>
        <topology evidence="1">Multi-pass membrane protein</topology>
    </subcellularLocation>
</comment>
<sequence>MDVELNVTLLTLGGFAELHKYRYLYFVIIFTLYILILCFNSTIVFLIWTHENLHEPMYIFIAALLINSVLYSMIIYPKLLSDVLSEKQMISYPLCLFQGLSYCTSVGSEFLLLAAMAYDRYVSICKPLQYPIIMNRITIYVCLILAWLIPAFETSVLGVLYSNVKLCSFTLTGIFCNTSLYKLQCVPSVAISIYSMVMLINIALLPLLFILFTYIRILRISYHCCREVRKKAVKTCLPHLLVLTNFSCFIFFDIIIVRLDSDLSKTLRLTLTFQSILFHPLLNPIIYGLKMNEIFKHIKILLSICPSLPIEGVAMLLGNDITGELVRPSLEVLDKPFSSNAPDISVTPKLYPACVVTRAQARKDDLVNPEEPSPSVKEIPLPLTRENLSAAQLADESLQRCFKSVDWSKVKQIVIPTLYRSKILALARESQCVPGLVDDWLLGVLCQPSFMQITVCQTSRTIGCLEIP</sequence>
<dbReference type="Proteomes" id="UP000695023">
    <property type="component" value="Unplaced"/>
</dbReference>
<evidence type="ECO:0000256" key="4">
    <source>
        <dbReference type="ARBA" id="ARBA00022692"/>
    </source>
</evidence>
<keyword evidence="9" id="KW-1015">Disulfide bond</keyword>
<dbReference type="SUPFAM" id="SSF81321">
    <property type="entry name" value="Family A G protein-coupled receptor-like"/>
    <property type="match status" value="1"/>
</dbReference>
<evidence type="ECO:0000313" key="16">
    <source>
        <dbReference type="Proteomes" id="UP000695023"/>
    </source>
</evidence>
<feature type="transmembrane region" description="Helical" evidence="14">
    <location>
        <begin position="269"/>
        <end position="289"/>
    </location>
</feature>
<protein>
    <submittedName>
        <fullName evidence="17">Olfactory receptor 6N2-like</fullName>
    </submittedName>
</protein>
<dbReference type="PROSITE" id="PS00237">
    <property type="entry name" value="G_PROTEIN_RECEP_F1_1"/>
    <property type="match status" value="1"/>
</dbReference>
<dbReference type="PRINTS" id="PR00237">
    <property type="entry name" value="GPCRRHODOPSN"/>
</dbReference>
<dbReference type="AlphaFoldDB" id="A0A9Y6JG89"/>
<dbReference type="InterPro" id="IPR000725">
    <property type="entry name" value="Olfact_rcpt"/>
</dbReference>
<dbReference type="InterPro" id="IPR052921">
    <property type="entry name" value="GPCR1_Superfamily_Member"/>
</dbReference>
<evidence type="ECO:0000256" key="10">
    <source>
        <dbReference type="ARBA" id="ARBA00023170"/>
    </source>
</evidence>
<keyword evidence="12 13" id="KW-0807">Transducer</keyword>
<evidence type="ECO:0000256" key="5">
    <source>
        <dbReference type="ARBA" id="ARBA00022725"/>
    </source>
</evidence>